<sequence>MEVLTWLHSMLTSSMINSAAFSPLNTSIGTICSSD</sequence>
<keyword evidence="2" id="KW-1185">Reference proteome</keyword>
<dbReference type="EMBL" id="BPVZ01000082">
    <property type="protein sequence ID" value="GKV29083.1"/>
    <property type="molecule type" value="Genomic_DNA"/>
</dbReference>
<accession>A0AAV5KWZ2</accession>
<evidence type="ECO:0000313" key="1">
    <source>
        <dbReference type="EMBL" id="GKV29083.1"/>
    </source>
</evidence>
<organism evidence="1 2">
    <name type="scientific">Rubroshorea leprosula</name>
    <dbReference type="NCBI Taxonomy" id="152421"/>
    <lineage>
        <taxon>Eukaryota</taxon>
        <taxon>Viridiplantae</taxon>
        <taxon>Streptophyta</taxon>
        <taxon>Embryophyta</taxon>
        <taxon>Tracheophyta</taxon>
        <taxon>Spermatophyta</taxon>
        <taxon>Magnoliopsida</taxon>
        <taxon>eudicotyledons</taxon>
        <taxon>Gunneridae</taxon>
        <taxon>Pentapetalae</taxon>
        <taxon>rosids</taxon>
        <taxon>malvids</taxon>
        <taxon>Malvales</taxon>
        <taxon>Dipterocarpaceae</taxon>
        <taxon>Rubroshorea</taxon>
    </lineage>
</organism>
<evidence type="ECO:0000313" key="2">
    <source>
        <dbReference type="Proteomes" id="UP001054252"/>
    </source>
</evidence>
<comment type="caution">
    <text evidence="1">The sequence shown here is derived from an EMBL/GenBank/DDBJ whole genome shotgun (WGS) entry which is preliminary data.</text>
</comment>
<reference evidence="1 2" key="1">
    <citation type="journal article" date="2021" name="Commun. Biol.">
        <title>The genome of Shorea leprosula (Dipterocarpaceae) highlights the ecological relevance of drought in aseasonal tropical rainforests.</title>
        <authorList>
            <person name="Ng K.K.S."/>
            <person name="Kobayashi M.J."/>
            <person name="Fawcett J.A."/>
            <person name="Hatakeyama M."/>
            <person name="Paape T."/>
            <person name="Ng C.H."/>
            <person name="Ang C.C."/>
            <person name="Tnah L.H."/>
            <person name="Lee C.T."/>
            <person name="Nishiyama T."/>
            <person name="Sese J."/>
            <person name="O'Brien M.J."/>
            <person name="Copetti D."/>
            <person name="Mohd Noor M.I."/>
            <person name="Ong R.C."/>
            <person name="Putra M."/>
            <person name="Sireger I.Z."/>
            <person name="Indrioko S."/>
            <person name="Kosugi Y."/>
            <person name="Izuno A."/>
            <person name="Isagi Y."/>
            <person name="Lee S.L."/>
            <person name="Shimizu K.K."/>
        </authorList>
    </citation>
    <scope>NUCLEOTIDE SEQUENCE [LARGE SCALE GENOMIC DNA]</scope>
    <source>
        <strain evidence="1">214</strain>
    </source>
</reference>
<dbReference type="Proteomes" id="UP001054252">
    <property type="component" value="Unassembled WGS sequence"/>
</dbReference>
<dbReference type="AlphaFoldDB" id="A0AAV5KWZ2"/>
<proteinExistence type="predicted"/>
<name>A0AAV5KWZ2_9ROSI</name>
<gene>
    <name evidence="1" type="ORF">SLEP1_g38052</name>
</gene>
<protein>
    <submittedName>
        <fullName evidence="1">Uncharacterized protein</fullName>
    </submittedName>
</protein>